<dbReference type="InterPro" id="IPR001005">
    <property type="entry name" value="SANT/Myb"/>
</dbReference>
<keyword evidence="10" id="KW-1185">Reference proteome</keyword>
<dbReference type="PANTHER" id="PTHR21654">
    <property type="entry name" value="FI21293P1"/>
    <property type="match status" value="1"/>
</dbReference>
<organism evidence="9 10">
    <name type="scientific">Liquidambar formosana</name>
    <name type="common">Formosan gum</name>
    <dbReference type="NCBI Taxonomy" id="63359"/>
    <lineage>
        <taxon>Eukaryota</taxon>
        <taxon>Viridiplantae</taxon>
        <taxon>Streptophyta</taxon>
        <taxon>Embryophyta</taxon>
        <taxon>Tracheophyta</taxon>
        <taxon>Spermatophyta</taxon>
        <taxon>Magnoliopsida</taxon>
        <taxon>eudicotyledons</taxon>
        <taxon>Gunneridae</taxon>
        <taxon>Pentapetalae</taxon>
        <taxon>Saxifragales</taxon>
        <taxon>Altingiaceae</taxon>
        <taxon>Liquidambar</taxon>
    </lineage>
</organism>
<evidence type="ECO:0000313" key="10">
    <source>
        <dbReference type="Proteomes" id="UP001415857"/>
    </source>
</evidence>
<protein>
    <recommendedName>
        <fullName evidence="8">Myb-like domain-containing protein</fullName>
    </recommendedName>
</protein>
<comment type="subcellular location">
    <subcellularLocation>
        <location evidence="1">Nucleus</location>
    </subcellularLocation>
</comment>
<keyword evidence="2" id="KW-0805">Transcription regulation</keyword>
<feature type="compositionally biased region" description="Basic and acidic residues" evidence="7">
    <location>
        <begin position="1"/>
        <end position="10"/>
    </location>
</feature>
<feature type="coiled-coil region" evidence="6">
    <location>
        <begin position="219"/>
        <end position="258"/>
    </location>
</feature>
<keyword evidence="4" id="KW-0804">Transcription</keyword>
<dbReference type="InterPro" id="IPR009057">
    <property type="entry name" value="Homeodomain-like_sf"/>
</dbReference>
<evidence type="ECO:0000256" key="3">
    <source>
        <dbReference type="ARBA" id="ARBA00023125"/>
    </source>
</evidence>
<dbReference type="Gene3D" id="1.10.10.60">
    <property type="entry name" value="Homeodomain-like"/>
    <property type="match status" value="1"/>
</dbReference>
<name>A0AAP0N920_LIQFO</name>
<sequence>MDLLTGDRRTPNPNDFPEQITPFPETTDLLYDHPTAAIPSPEITHRSNLPPQKLRPIRCNGKNLLEYSDPTVNPQGGELLENGGFTENLLSCRIMDSPEVRFLSDQLCALNGDPKELSDSAANVQIGDLTEKCGDVAGNEFRAAETKVAAAAPEVGSGMDAEYVNQNLDYCASETESSSSSDYGDDSSEEITEPVNRKRKRKPRKKLEFFLENLVTKVMQKQEQMHNQLIEMIEMKEKERIIREEAWKQQEMERAKREEEVRAQETSRSLALISFIQNVLGHVIQIPKPLQTSCLEEDQGEVHNQQDAKNDRSDERWPKTVAQAEDDINNRICPETEVQTNYDPSNKRWPKSEVQALIALRTSFDHKFRTVGAKGSIWEEIAVGLSNMGYSRTAKKCKEKWENINKYFKRTVESGKKRPETAKACPYFQELEILYKSGFIGPTIALNNINNEIENNSAQK</sequence>
<feature type="domain" description="Myb-like" evidence="8">
    <location>
        <begin position="341"/>
        <end position="405"/>
    </location>
</feature>
<dbReference type="AlphaFoldDB" id="A0AAP0N920"/>
<evidence type="ECO:0000256" key="2">
    <source>
        <dbReference type="ARBA" id="ARBA00023015"/>
    </source>
</evidence>
<evidence type="ECO:0000256" key="4">
    <source>
        <dbReference type="ARBA" id="ARBA00023163"/>
    </source>
</evidence>
<reference evidence="9 10" key="1">
    <citation type="journal article" date="2024" name="Plant J.">
        <title>Genome sequences and population genomics reveal climatic adaptation and genomic divergence between two closely related sweetgum species.</title>
        <authorList>
            <person name="Xu W.Q."/>
            <person name="Ren C.Q."/>
            <person name="Zhang X.Y."/>
            <person name="Comes H.P."/>
            <person name="Liu X.H."/>
            <person name="Li Y.G."/>
            <person name="Kettle C.J."/>
            <person name="Jalonen R."/>
            <person name="Gaisberger H."/>
            <person name="Ma Y.Z."/>
            <person name="Qiu Y.X."/>
        </authorList>
    </citation>
    <scope>NUCLEOTIDE SEQUENCE [LARGE SCALE GENOMIC DNA]</scope>
    <source>
        <strain evidence="9">Hangzhou</strain>
    </source>
</reference>
<dbReference type="Pfam" id="PF13837">
    <property type="entry name" value="Myb_DNA-bind_4"/>
    <property type="match status" value="1"/>
</dbReference>
<keyword evidence="3" id="KW-0238">DNA-binding</keyword>
<keyword evidence="6" id="KW-0175">Coiled coil</keyword>
<dbReference type="PROSITE" id="PS50090">
    <property type="entry name" value="MYB_LIKE"/>
    <property type="match status" value="1"/>
</dbReference>
<dbReference type="SMART" id="SM00717">
    <property type="entry name" value="SANT"/>
    <property type="match status" value="1"/>
</dbReference>
<evidence type="ECO:0000313" key="9">
    <source>
        <dbReference type="EMBL" id="KAK9267365.1"/>
    </source>
</evidence>
<comment type="caution">
    <text evidence="9">The sequence shown here is derived from an EMBL/GenBank/DDBJ whole genome shotgun (WGS) entry which is preliminary data.</text>
</comment>
<accession>A0AAP0N920</accession>
<feature type="region of interest" description="Disordered" evidence="7">
    <location>
        <begin position="174"/>
        <end position="199"/>
    </location>
</feature>
<evidence type="ECO:0000259" key="8">
    <source>
        <dbReference type="PROSITE" id="PS50090"/>
    </source>
</evidence>
<feature type="region of interest" description="Disordered" evidence="7">
    <location>
        <begin position="1"/>
        <end position="20"/>
    </location>
</feature>
<dbReference type="CDD" id="cd12203">
    <property type="entry name" value="GT1"/>
    <property type="match status" value="1"/>
</dbReference>
<gene>
    <name evidence="9" type="ORF">L1049_009790</name>
</gene>
<dbReference type="EMBL" id="JBBPBK010000016">
    <property type="protein sequence ID" value="KAK9267365.1"/>
    <property type="molecule type" value="Genomic_DNA"/>
</dbReference>
<feature type="compositionally biased region" description="Acidic residues" evidence="7">
    <location>
        <begin position="183"/>
        <end position="192"/>
    </location>
</feature>
<dbReference type="PANTHER" id="PTHR21654:SF7">
    <property type="entry name" value="HOMEODOMAIN-LIKE SUPERFAMILY PROTEIN"/>
    <property type="match status" value="1"/>
</dbReference>
<dbReference type="FunFam" id="1.10.10.60:FF:000092">
    <property type="entry name" value="Trihelix transcription factor GT-2"/>
    <property type="match status" value="1"/>
</dbReference>
<evidence type="ECO:0000256" key="5">
    <source>
        <dbReference type="ARBA" id="ARBA00023242"/>
    </source>
</evidence>
<dbReference type="InterPro" id="IPR044822">
    <property type="entry name" value="Myb_DNA-bind_4"/>
</dbReference>
<evidence type="ECO:0000256" key="7">
    <source>
        <dbReference type="SAM" id="MobiDB-lite"/>
    </source>
</evidence>
<evidence type="ECO:0000256" key="1">
    <source>
        <dbReference type="ARBA" id="ARBA00004123"/>
    </source>
</evidence>
<dbReference type="SUPFAM" id="SSF46689">
    <property type="entry name" value="Homeodomain-like"/>
    <property type="match status" value="1"/>
</dbReference>
<dbReference type="GO" id="GO:0005634">
    <property type="term" value="C:nucleus"/>
    <property type="evidence" value="ECO:0007669"/>
    <property type="project" value="UniProtKB-SubCell"/>
</dbReference>
<evidence type="ECO:0000256" key="6">
    <source>
        <dbReference type="SAM" id="Coils"/>
    </source>
</evidence>
<proteinExistence type="predicted"/>
<dbReference type="GO" id="GO:0006355">
    <property type="term" value="P:regulation of DNA-templated transcription"/>
    <property type="evidence" value="ECO:0007669"/>
    <property type="project" value="UniProtKB-ARBA"/>
</dbReference>
<dbReference type="GO" id="GO:0003677">
    <property type="term" value="F:DNA binding"/>
    <property type="evidence" value="ECO:0007669"/>
    <property type="project" value="UniProtKB-KW"/>
</dbReference>
<keyword evidence="5" id="KW-0539">Nucleus</keyword>
<dbReference type="Proteomes" id="UP001415857">
    <property type="component" value="Unassembled WGS sequence"/>
</dbReference>